<gene>
    <name evidence="1" type="ORF">KQX54_013831</name>
</gene>
<keyword evidence="2" id="KW-1185">Reference proteome</keyword>
<dbReference type="AlphaFoldDB" id="A0AAV7IYM1"/>
<protein>
    <submittedName>
        <fullName evidence="1">Uncharacterized protein</fullName>
    </submittedName>
</protein>
<reference evidence="1 2" key="1">
    <citation type="journal article" date="2021" name="J. Hered.">
        <title>A chromosome-level genome assembly of the parasitoid wasp, Cotesia glomerata (Hymenoptera: Braconidae).</title>
        <authorList>
            <person name="Pinto B.J."/>
            <person name="Weis J.J."/>
            <person name="Gamble T."/>
            <person name="Ode P.J."/>
            <person name="Paul R."/>
            <person name="Zaspel J.M."/>
        </authorList>
    </citation>
    <scope>NUCLEOTIDE SEQUENCE [LARGE SCALE GENOMIC DNA]</scope>
    <source>
        <strain evidence="1">CgM1</strain>
    </source>
</reference>
<evidence type="ECO:0000313" key="2">
    <source>
        <dbReference type="Proteomes" id="UP000826195"/>
    </source>
</evidence>
<proteinExistence type="predicted"/>
<comment type="caution">
    <text evidence="1">The sequence shown here is derived from an EMBL/GenBank/DDBJ whole genome shotgun (WGS) entry which is preliminary data.</text>
</comment>
<accession>A0AAV7IYM1</accession>
<dbReference type="Proteomes" id="UP000826195">
    <property type="component" value="Unassembled WGS sequence"/>
</dbReference>
<organism evidence="1 2">
    <name type="scientific">Cotesia glomerata</name>
    <name type="common">Lepidopteran parasitic wasp</name>
    <name type="synonym">Apanteles glomeratus</name>
    <dbReference type="NCBI Taxonomy" id="32391"/>
    <lineage>
        <taxon>Eukaryota</taxon>
        <taxon>Metazoa</taxon>
        <taxon>Ecdysozoa</taxon>
        <taxon>Arthropoda</taxon>
        <taxon>Hexapoda</taxon>
        <taxon>Insecta</taxon>
        <taxon>Pterygota</taxon>
        <taxon>Neoptera</taxon>
        <taxon>Endopterygota</taxon>
        <taxon>Hymenoptera</taxon>
        <taxon>Apocrita</taxon>
        <taxon>Ichneumonoidea</taxon>
        <taxon>Braconidae</taxon>
        <taxon>Microgastrinae</taxon>
        <taxon>Cotesia</taxon>
    </lineage>
</organism>
<dbReference type="EMBL" id="JAHXZJ010000374">
    <property type="protein sequence ID" value="KAH0561150.1"/>
    <property type="molecule type" value="Genomic_DNA"/>
</dbReference>
<name>A0AAV7IYM1_COTGL</name>
<evidence type="ECO:0000313" key="1">
    <source>
        <dbReference type="EMBL" id="KAH0561150.1"/>
    </source>
</evidence>
<sequence length="261" mass="31025">MLYFTHFCLENTKRLPDARHTARLGEQPPNIGQQFIFVPKNSPFLWKEAWKYPKTTWCTAHGSSARIISKQNFERRPGARHTARLREKPPSIGQKFIFVPENSHILCEEAWKYPAMTWCTSHSSSSRKFFKRLLNFLFFDIKILYFTQICLENFKRRPGACHTARLREQPSSFDQQFIFVPKNSHILCKEAWKYPAMTWCTSHSSYTRKFSKRLLKVHFFDKKSFILYNLAWRTPREDLMHVLQPVYEKNLPALVNSFFCA</sequence>